<dbReference type="AlphaFoldDB" id="A0AAN8ZE09"/>
<comment type="caution">
    <text evidence="3">The sequence shown here is derived from an EMBL/GenBank/DDBJ whole genome shotgun (WGS) entry which is preliminary data.</text>
</comment>
<keyword evidence="2 3" id="KW-0812">Transmembrane</keyword>
<gene>
    <name evidence="3" type="ORF">RJ641_034477</name>
</gene>
<protein>
    <submittedName>
        <fullName evidence="3">Cytochrome C biogenesis protein, transmembrane domain</fullName>
    </submittedName>
</protein>
<evidence type="ECO:0000313" key="4">
    <source>
        <dbReference type="Proteomes" id="UP001370490"/>
    </source>
</evidence>
<accession>A0AAN8ZE09</accession>
<dbReference type="Proteomes" id="UP001370490">
    <property type="component" value="Unassembled WGS sequence"/>
</dbReference>
<keyword evidence="2" id="KW-1133">Transmembrane helix</keyword>
<name>A0AAN8ZE09_9MAGN</name>
<keyword evidence="1" id="KW-0201">Cytochrome c-type biogenesis</keyword>
<dbReference type="PANTHER" id="PTHR31272">
    <property type="entry name" value="CYTOCHROME C-TYPE BIOGENESIS PROTEIN HI_1454-RELATED"/>
    <property type="match status" value="1"/>
</dbReference>
<reference evidence="3 4" key="1">
    <citation type="submission" date="2023-12" db="EMBL/GenBank/DDBJ databases">
        <title>A high-quality genome assembly for Dillenia turbinata (Dilleniales).</title>
        <authorList>
            <person name="Chanderbali A."/>
        </authorList>
    </citation>
    <scope>NUCLEOTIDE SEQUENCE [LARGE SCALE GENOMIC DNA]</scope>
    <source>
        <strain evidence="3">LSX21</strain>
        <tissue evidence="3">Leaf</tissue>
    </source>
</reference>
<evidence type="ECO:0000313" key="3">
    <source>
        <dbReference type="EMBL" id="KAK6934322.1"/>
    </source>
</evidence>
<feature type="transmembrane region" description="Helical" evidence="2">
    <location>
        <begin position="16"/>
        <end position="35"/>
    </location>
</feature>
<sequence>MAEADSSACQIIGDSIAFSLGLATTLAILGIATSFTGRAYGQIGQGLPLAASGLAVIMGLNLLECCPPVRCGYLYSLG</sequence>
<dbReference type="InterPro" id="IPR051790">
    <property type="entry name" value="Cytochrome_c-biogenesis_DsbD"/>
</dbReference>
<keyword evidence="2" id="KW-0472">Membrane</keyword>
<evidence type="ECO:0000256" key="2">
    <source>
        <dbReference type="SAM" id="Phobius"/>
    </source>
</evidence>
<keyword evidence="4" id="KW-1185">Reference proteome</keyword>
<dbReference type="PANTHER" id="PTHR31272:SF6">
    <property type="entry name" value="CYTOCHROME C-TYPE BIOGENESIS CCDA-LIKE CHLOROPLASTIC PROTEIN"/>
    <property type="match status" value="1"/>
</dbReference>
<dbReference type="EMBL" id="JBAMMX010000008">
    <property type="protein sequence ID" value="KAK6934322.1"/>
    <property type="molecule type" value="Genomic_DNA"/>
</dbReference>
<dbReference type="GO" id="GO:0017004">
    <property type="term" value="P:cytochrome complex assembly"/>
    <property type="evidence" value="ECO:0007669"/>
    <property type="project" value="UniProtKB-KW"/>
</dbReference>
<evidence type="ECO:0000256" key="1">
    <source>
        <dbReference type="ARBA" id="ARBA00022748"/>
    </source>
</evidence>
<organism evidence="3 4">
    <name type="scientific">Dillenia turbinata</name>
    <dbReference type="NCBI Taxonomy" id="194707"/>
    <lineage>
        <taxon>Eukaryota</taxon>
        <taxon>Viridiplantae</taxon>
        <taxon>Streptophyta</taxon>
        <taxon>Embryophyta</taxon>
        <taxon>Tracheophyta</taxon>
        <taxon>Spermatophyta</taxon>
        <taxon>Magnoliopsida</taxon>
        <taxon>eudicotyledons</taxon>
        <taxon>Gunneridae</taxon>
        <taxon>Pentapetalae</taxon>
        <taxon>Dilleniales</taxon>
        <taxon>Dilleniaceae</taxon>
        <taxon>Dillenia</taxon>
    </lineage>
</organism>
<proteinExistence type="predicted"/>